<feature type="transmembrane region" description="Helical" evidence="5">
    <location>
        <begin position="21"/>
        <end position="40"/>
    </location>
</feature>
<proteinExistence type="predicted"/>
<name>A0ABS8X3F2_9GAMM</name>
<protein>
    <submittedName>
        <fullName evidence="6">APC family permease</fullName>
    </submittedName>
</protein>
<keyword evidence="4 5" id="KW-0472">Membrane</keyword>
<accession>A0ABS8X3F2</accession>
<organism evidence="6 7">
    <name type="scientific">Legionella resiliens</name>
    <dbReference type="NCBI Taxonomy" id="2905958"/>
    <lineage>
        <taxon>Bacteria</taxon>
        <taxon>Pseudomonadati</taxon>
        <taxon>Pseudomonadota</taxon>
        <taxon>Gammaproteobacteria</taxon>
        <taxon>Legionellales</taxon>
        <taxon>Legionellaceae</taxon>
        <taxon>Legionella</taxon>
    </lineage>
</organism>
<sequence>MSFINRIFGKPLSLKSKKQQELSILTGVPAIGLDSLASTAYGPEAALVMLLPAGIIGLHYFFPISLLVVVVLLFLYVSYLQTAAAYPEKGGAYTVASDNLGKKYGVGAAISLLLDYLLNVTVGISAGVGAILSAIPALHPYTLTLCLVILLMLTVLNLRGTRETGVLFLIPVVIFILCMLIALSMGLVDTWISSGHPQPLNPPRKMQTSATEAVTFWMLLTAFSYGLTAMTGVEAVSNAVSLFRKPKVKNAQWTLTIIVVTLALFLIFIGYLCPVYHIEAMDQNQPGYQTVLSQLVGAVTGKGIFYYISIASIFIVLTYSAQTSFTGFPRICRLLAEDNYLPHFFAERGRRLVFSAGIIILAIFSAVILIAFKGITNNLIPLFAVGSFSAFLFSQIGMVKYWSRKENRNERYKLIVNAVGAVITALALFIILVTKFIEGAWIIVVLAPTLAVLMYHIKHHYEKIARKIENPIKINPRSLKSPVVIIPIHGLDLIAERAVQFGILLSDDITAIFIDAEYEDVERLQQLWHELIEMPAKKADKGIPKLEIIKSPYRRIYKPILNFVDKVRKERKDRLIALIIPELVEPRWYEHLLHNIHATGLRALLFLKRDPNVIVITIPWYLREK</sequence>
<feature type="transmembrane region" description="Helical" evidence="5">
    <location>
        <begin position="253"/>
        <end position="278"/>
    </location>
</feature>
<feature type="transmembrane region" description="Helical" evidence="5">
    <location>
        <begin position="439"/>
        <end position="457"/>
    </location>
</feature>
<reference evidence="6 7" key="1">
    <citation type="journal article" date="2024" name="Pathogens">
        <title>Characterization of a Novel Species of Legionella Isolated from a Healthcare Facility: Legionella resiliens sp. nov.</title>
        <authorList>
            <person name="Cristino S."/>
            <person name="Pascale M.R."/>
            <person name="Marino F."/>
            <person name="Derelitto C."/>
            <person name="Salaris S."/>
            <person name="Orsini M."/>
            <person name="Squarzoni S."/>
            <person name="Grottola A."/>
            <person name="Girolamini L."/>
        </authorList>
    </citation>
    <scope>NUCLEOTIDE SEQUENCE [LARGE SCALE GENOMIC DNA]</scope>
    <source>
        <strain evidence="6 7">8cVS16</strain>
    </source>
</reference>
<evidence type="ECO:0000313" key="6">
    <source>
        <dbReference type="EMBL" id="MCE3532256.1"/>
    </source>
</evidence>
<feature type="transmembrane region" description="Helical" evidence="5">
    <location>
        <begin position="352"/>
        <end position="372"/>
    </location>
</feature>
<keyword evidence="2 5" id="KW-0812">Transmembrane</keyword>
<dbReference type="RefSeq" id="WP_182352078.1">
    <property type="nucleotide sequence ID" value="NZ_JAJSPM010000005.1"/>
</dbReference>
<dbReference type="InterPro" id="IPR053153">
    <property type="entry name" value="APC_K+_Transporter"/>
</dbReference>
<evidence type="ECO:0000256" key="3">
    <source>
        <dbReference type="ARBA" id="ARBA00022989"/>
    </source>
</evidence>
<gene>
    <name evidence="6" type="ORF">LXO92_07680</name>
</gene>
<comment type="caution">
    <text evidence="6">The sequence shown here is derived from an EMBL/GenBank/DDBJ whole genome shotgun (WGS) entry which is preliminary data.</text>
</comment>
<evidence type="ECO:0000256" key="5">
    <source>
        <dbReference type="SAM" id="Phobius"/>
    </source>
</evidence>
<dbReference type="Pfam" id="PF13520">
    <property type="entry name" value="AA_permease_2"/>
    <property type="match status" value="1"/>
</dbReference>
<feature type="transmembrane region" description="Helical" evidence="5">
    <location>
        <begin position="165"/>
        <end position="193"/>
    </location>
</feature>
<keyword evidence="3 5" id="KW-1133">Transmembrane helix</keyword>
<feature type="transmembrane region" description="Helical" evidence="5">
    <location>
        <begin position="141"/>
        <end position="158"/>
    </location>
</feature>
<dbReference type="PANTHER" id="PTHR47704">
    <property type="entry name" value="POTASSIUM TRANSPORTER KIMA"/>
    <property type="match status" value="1"/>
</dbReference>
<feature type="transmembrane region" description="Helical" evidence="5">
    <location>
        <begin position="112"/>
        <end position="135"/>
    </location>
</feature>
<feature type="transmembrane region" description="Helical" evidence="5">
    <location>
        <begin position="304"/>
        <end position="321"/>
    </location>
</feature>
<dbReference type="PANTHER" id="PTHR47704:SF1">
    <property type="entry name" value="POTASSIUM TRANSPORTER KIMA"/>
    <property type="match status" value="1"/>
</dbReference>
<evidence type="ECO:0000256" key="2">
    <source>
        <dbReference type="ARBA" id="ARBA00022692"/>
    </source>
</evidence>
<evidence type="ECO:0000313" key="7">
    <source>
        <dbReference type="Proteomes" id="UP001320170"/>
    </source>
</evidence>
<feature type="transmembrane region" description="Helical" evidence="5">
    <location>
        <begin position="60"/>
        <end position="79"/>
    </location>
</feature>
<dbReference type="InterPro" id="IPR002293">
    <property type="entry name" value="AA/rel_permease1"/>
</dbReference>
<evidence type="ECO:0000256" key="1">
    <source>
        <dbReference type="ARBA" id="ARBA00004141"/>
    </source>
</evidence>
<feature type="transmembrane region" description="Helical" evidence="5">
    <location>
        <begin position="378"/>
        <end position="402"/>
    </location>
</feature>
<feature type="transmembrane region" description="Helical" evidence="5">
    <location>
        <begin position="213"/>
        <end position="233"/>
    </location>
</feature>
<comment type="subcellular location">
    <subcellularLocation>
        <location evidence="1">Membrane</location>
        <topology evidence="1">Multi-pass membrane protein</topology>
    </subcellularLocation>
</comment>
<evidence type="ECO:0000256" key="4">
    <source>
        <dbReference type="ARBA" id="ARBA00023136"/>
    </source>
</evidence>
<dbReference type="EMBL" id="JAJTND010000004">
    <property type="protein sequence ID" value="MCE3532256.1"/>
    <property type="molecule type" value="Genomic_DNA"/>
</dbReference>
<dbReference type="Gene3D" id="1.20.1740.10">
    <property type="entry name" value="Amino acid/polyamine transporter I"/>
    <property type="match status" value="1"/>
</dbReference>
<dbReference type="Proteomes" id="UP001320170">
    <property type="component" value="Unassembled WGS sequence"/>
</dbReference>
<keyword evidence="7" id="KW-1185">Reference proteome</keyword>
<feature type="transmembrane region" description="Helical" evidence="5">
    <location>
        <begin position="414"/>
        <end position="433"/>
    </location>
</feature>